<reference evidence="12 13" key="1">
    <citation type="submission" date="2017-07" db="EMBL/GenBank/DDBJ databases">
        <title>Draft genome sequence of aerobic hyperthermophilic archaea, Pyrobaculum aerophilum YKB31 and YKB32.</title>
        <authorList>
            <person name="Mochizuki T."/>
            <person name="Berliner A.J."/>
            <person name="Yoshida-Takashima Y."/>
            <person name="Takaki Y."/>
            <person name="Nunoura T."/>
            <person name="Takai K."/>
        </authorList>
    </citation>
    <scope>NUCLEOTIDE SEQUENCE [LARGE SCALE GENOMIC DNA]</scope>
    <source>
        <strain evidence="10 13">YKB31</strain>
        <strain evidence="11 12">YKB32</strain>
    </source>
</reference>
<dbReference type="CDD" id="cd13842">
    <property type="entry name" value="CuRO_HCO_II_like"/>
    <property type="match status" value="1"/>
</dbReference>
<dbReference type="OrthoDB" id="3372at2157"/>
<evidence type="ECO:0000256" key="1">
    <source>
        <dbReference type="ARBA" id="ARBA00004370"/>
    </source>
</evidence>
<dbReference type="GO" id="GO:0004129">
    <property type="term" value="F:cytochrome-c oxidase activity"/>
    <property type="evidence" value="ECO:0007669"/>
    <property type="project" value="InterPro"/>
</dbReference>
<dbReference type="PROSITE" id="PS50857">
    <property type="entry name" value="COX2_CUA"/>
    <property type="match status" value="1"/>
</dbReference>
<keyword evidence="5" id="KW-0249">Electron transport</keyword>
<keyword evidence="3" id="KW-0813">Transport</keyword>
<evidence type="ECO:0000313" key="13">
    <source>
        <dbReference type="Proteomes" id="UP000257123"/>
    </source>
</evidence>
<dbReference type="AlphaFoldDB" id="A0A371QYN2"/>
<proteinExistence type="inferred from homology"/>
<comment type="similarity">
    <text evidence="2">Belongs to the cytochrome c oxidase subunit 2 family.</text>
</comment>
<evidence type="ECO:0000256" key="4">
    <source>
        <dbReference type="ARBA" id="ARBA00022723"/>
    </source>
</evidence>
<name>A0A371QYN2_9CREN</name>
<dbReference type="GO" id="GO:0016020">
    <property type="term" value="C:membrane"/>
    <property type="evidence" value="ECO:0007669"/>
    <property type="project" value="UniProtKB-SubCell"/>
</dbReference>
<evidence type="ECO:0000313" key="11">
    <source>
        <dbReference type="EMBL" id="RFA99052.1"/>
    </source>
</evidence>
<keyword evidence="8" id="KW-0812">Transmembrane</keyword>
<evidence type="ECO:0000256" key="2">
    <source>
        <dbReference type="ARBA" id="ARBA00007866"/>
    </source>
</evidence>
<comment type="caution">
    <text evidence="10">The sequence shown here is derived from an EMBL/GenBank/DDBJ whole genome shotgun (WGS) entry which is preliminary data.</text>
</comment>
<accession>A0A371QYN2</accession>
<organism evidence="10 13">
    <name type="scientific">Pyrobaculum aerophilum</name>
    <dbReference type="NCBI Taxonomy" id="13773"/>
    <lineage>
        <taxon>Archaea</taxon>
        <taxon>Thermoproteota</taxon>
        <taxon>Thermoprotei</taxon>
        <taxon>Thermoproteales</taxon>
        <taxon>Thermoproteaceae</taxon>
        <taxon>Pyrobaculum</taxon>
    </lineage>
</organism>
<evidence type="ECO:0000256" key="8">
    <source>
        <dbReference type="SAM" id="Phobius"/>
    </source>
</evidence>
<keyword evidence="7 8" id="KW-0472">Membrane</keyword>
<dbReference type="InterPro" id="IPR008972">
    <property type="entry name" value="Cupredoxin"/>
</dbReference>
<dbReference type="InterPro" id="IPR045187">
    <property type="entry name" value="CcO_II"/>
</dbReference>
<dbReference type="PANTHER" id="PTHR22888:SF9">
    <property type="entry name" value="CYTOCHROME C OXIDASE SUBUNIT 2"/>
    <property type="match status" value="1"/>
</dbReference>
<keyword evidence="6" id="KW-0186">Copper</keyword>
<sequence length="149" mass="16748">MERGKLLEYMTIFGAAAILGVLAYIAAVGLYEIDNYGAVAEKTAFGAGQYETIKVTAYRYGWIFEYPNGSKSLNTLYIKAGKLYRLELTSSDVVHSFYIRELGYKYDTVPGFVYTMWLKVDKPGVYNVLCAEFCGAGHYRMLGRIVVEP</sequence>
<dbReference type="InterPro" id="IPR002429">
    <property type="entry name" value="CcO_II-like_C"/>
</dbReference>
<evidence type="ECO:0000313" key="10">
    <source>
        <dbReference type="EMBL" id="RFA95725.1"/>
    </source>
</evidence>
<dbReference type="GO" id="GO:0005507">
    <property type="term" value="F:copper ion binding"/>
    <property type="evidence" value="ECO:0007669"/>
    <property type="project" value="InterPro"/>
</dbReference>
<dbReference type="Pfam" id="PF00116">
    <property type="entry name" value="COX2"/>
    <property type="match status" value="1"/>
</dbReference>
<evidence type="ECO:0000259" key="9">
    <source>
        <dbReference type="PROSITE" id="PS50857"/>
    </source>
</evidence>
<dbReference type="GO" id="GO:0042773">
    <property type="term" value="P:ATP synthesis coupled electron transport"/>
    <property type="evidence" value="ECO:0007669"/>
    <property type="project" value="TreeGrafter"/>
</dbReference>
<dbReference type="RefSeq" id="WP_116421191.1">
    <property type="nucleotide sequence ID" value="NZ_NMUE01000019.1"/>
</dbReference>
<dbReference type="Gene3D" id="2.60.40.420">
    <property type="entry name" value="Cupredoxins - blue copper proteins"/>
    <property type="match status" value="1"/>
</dbReference>
<dbReference type="Proteomes" id="UP000256877">
    <property type="component" value="Unassembled WGS sequence"/>
</dbReference>
<evidence type="ECO:0000256" key="5">
    <source>
        <dbReference type="ARBA" id="ARBA00022982"/>
    </source>
</evidence>
<evidence type="ECO:0000256" key="7">
    <source>
        <dbReference type="ARBA" id="ARBA00023136"/>
    </source>
</evidence>
<feature type="domain" description="Cytochrome oxidase subunit II copper A binding" evidence="9">
    <location>
        <begin position="48"/>
        <end position="149"/>
    </location>
</feature>
<dbReference type="InterPro" id="IPR001505">
    <property type="entry name" value="Copper_CuA"/>
</dbReference>
<feature type="transmembrane region" description="Helical" evidence="8">
    <location>
        <begin position="12"/>
        <end position="31"/>
    </location>
</feature>
<dbReference type="EMBL" id="NMUF01000011">
    <property type="protein sequence ID" value="RFA99052.1"/>
    <property type="molecule type" value="Genomic_DNA"/>
</dbReference>
<keyword evidence="8" id="KW-1133">Transmembrane helix</keyword>
<evidence type="ECO:0000313" key="12">
    <source>
        <dbReference type="Proteomes" id="UP000256877"/>
    </source>
</evidence>
<gene>
    <name evidence="10" type="ORF">CGL51_06920</name>
    <name evidence="11" type="ORF">CGL52_05480</name>
</gene>
<dbReference type="PROSITE" id="PS00078">
    <property type="entry name" value="COX2"/>
    <property type="match status" value="1"/>
</dbReference>
<dbReference type="Proteomes" id="UP000257123">
    <property type="component" value="Unassembled WGS sequence"/>
</dbReference>
<keyword evidence="4" id="KW-0479">Metal-binding</keyword>
<dbReference type="PANTHER" id="PTHR22888">
    <property type="entry name" value="CYTOCHROME C OXIDASE, SUBUNIT II"/>
    <property type="match status" value="1"/>
</dbReference>
<comment type="subcellular location">
    <subcellularLocation>
        <location evidence="1">Membrane</location>
    </subcellularLocation>
</comment>
<evidence type="ECO:0000256" key="3">
    <source>
        <dbReference type="ARBA" id="ARBA00022448"/>
    </source>
</evidence>
<protein>
    <submittedName>
        <fullName evidence="10">Cytochrome C oxidase subunit II</fullName>
    </submittedName>
</protein>
<evidence type="ECO:0000256" key="6">
    <source>
        <dbReference type="ARBA" id="ARBA00023008"/>
    </source>
</evidence>
<dbReference type="EMBL" id="NMUE01000019">
    <property type="protein sequence ID" value="RFA95725.1"/>
    <property type="molecule type" value="Genomic_DNA"/>
</dbReference>
<dbReference type="PRINTS" id="PR01166">
    <property type="entry name" value="CYCOXIDASEII"/>
</dbReference>
<dbReference type="SUPFAM" id="SSF49503">
    <property type="entry name" value="Cupredoxins"/>
    <property type="match status" value="1"/>
</dbReference>